<evidence type="ECO:0000313" key="5">
    <source>
        <dbReference type="EMBL" id="KAE9620975.1"/>
    </source>
</evidence>
<keyword evidence="4" id="KW-0968">Cytoplasmic vesicle</keyword>
<accession>A0A6A5PRW1</accession>
<dbReference type="EMBL" id="WOCE01000001">
    <property type="protein sequence ID" value="KAE9620975.1"/>
    <property type="molecule type" value="Genomic_DNA"/>
</dbReference>
<dbReference type="GO" id="GO:0006900">
    <property type="term" value="P:vesicle budding from membrane"/>
    <property type="evidence" value="ECO:0007669"/>
    <property type="project" value="TreeGrafter"/>
</dbReference>
<dbReference type="InterPro" id="IPR045192">
    <property type="entry name" value="AP180-like"/>
</dbReference>
<name>A0A6A5PRW1_LUPAL</name>
<dbReference type="GO" id="GO:0032050">
    <property type="term" value="F:clathrin heavy chain binding"/>
    <property type="evidence" value="ECO:0007669"/>
    <property type="project" value="TreeGrafter"/>
</dbReference>
<dbReference type="InterPro" id="IPR014712">
    <property type="entry name" value="ANTH_dom_sf"/>
</dbReference>
<dbReference type="GO" id="GO:0005794">
    <property type="term" value="C:Golgi apparatus"/>
    <property type="evidence" value="ECO:0007669"/>
    <property type="project" value="UniProtKB-SubCell"/>
</dbReference>
<dbReference type="InterPro" id="IPR013809">
    <property type="entry name" value="ENTH"/>
</dbReference>
<dbReference type="FunFam" id="1.20.58.150:FF:000008">
    <property type="entry name" value="Putative clathrin assembly protein At1g33340"/>
    <property type="match status" value="1"/>
</dbReference>
<dbReference type="GO" id="GO:0072583">
    <property type="term" value="P:clathrin-dependent endocytosis"/>
    <property type="evidence" value="ECO:0007669"/>
    <property type="project" value="InterPro"/>
</dbReference>
<dbReference type="GO" id="GO:0005905">
    <property type="term" value="C:clathrin-coated pit"/>
    <property type="evidence" value="ECO:0007669"/>
    <property type="project" value="TreeGrafter"/>
</dbReference>
<organism evidence="5 6">
    <name type="scientific">Lupinus albus</name>
    <name type="common">White lupine</name>
    <name type="synonym">Lupinus termis</name>
    <dbReference type="NCBI Taxonomy" id="3870"/>
    <lineage>
        <taxon>Eukaryota</taxon>
        <taxon>Viridiplantae</taxon>
        <taxon>Streptophyta</taxon>
        <taxon>Embryophyta</taxon>
        <taxon>Tracheophyta</taxon>
        <taxon>Spermatophyta</taxon>
        <taxon>Magnoliopsida</taxon>
        <taxon>eudicotyledons</taxon>
        <taxon>Gunneridae</taxon>
        <taxon>Pentapetalae</taxon>
        <taxon>rosids</taxon>
        <taxon>fabids</taxon>
        <taxon>Fabales</taxon>
        <taxon>Fabaceae</taxon>
        <taxon>Papilionoideae</taxon>
        <taxon>50 kb inversion clade</taxon>
        <taxon>genistoids sensu lato</taxon>
        <taxon>core genistoids</taxon>
        <taxon>Genisteae</taxon>
        <taxon>Lupinus</taxon>
    </lineage>
</organism>
<dbReference type="PANTHER" id="PTHR22951">
    <property type="entry name" value="CLATHRIN ASSEMBLY PROTEIN"/>
    <property type="match status" value="1"/>
</dbReference>
<dbReference type="SMART" id="SM00273">
    <property type="entry name" value="ENTH"/>
    <property type="match status" value="1"/>
</dbReference>
<keyword evidence="3" id="KW-0333">Golgi apparatus</keyword>
<dbReference type="InterPro" id="IPR011417">
    <property type="entry name" value="ANTH_dom"/>
</dbReference>
<dbReference type="PROSITE" id="PS50942">
    <property type="entry name" value="ENTH"/>
    <property type="match status" value="1"/>
</dbReference>
<dbReference type="PANTHER" id="PTHR22951:SF70">
    <property type="entry name" value="OS11G0244600 PROTEIN"/>
    <property type="match status" value="1"/>
</dbReference>
<dbReference type="AlphaFoldDB" id="A0A6A5PRW1"/>
<evidence type="ECO:0000256" key="3">
    <source>
        <dbReference type="ARBA" id="ARBA00023034"/>
    </source>
</evidence>
<sequence length="424" mass="47716">MGVGIQGKLHQALGSIKDHASIVKAMIYHHRYDGFSSIEIAVLCATGHDNGTIDDKYMHGILFHVSNSPGSIPFLAERISRRLCKTKDHLVALKTLVLIHRLLRGGNMNFEKELCKAHVSGHLQISIRCFRKNDSDPSVSFLHKYAAYLEERMSWLINQAGKLEPIMSKGLEFWRYDEKSIDMVFRTLPKCQVLIDKVLECTPSHDTLHSDHNLAQAAMSNTLRESFQVYMTFSEGIAALVNMIFDLTVSARGLACEILKKASPQSQKLHDLYESCKKMVENKNLEYPFVQIISMDHIMALDQFSSPQNQLAASNVSLSSRKSPHPILGHFKRSTKVELAVAAKEGKRNEEKIDINLSPSLFSRTLETKISNVWVVFEDEAPNESQVLPAQQKLGDADAVNDKENEYNRPSLFLNPFSSSIDTT</sequence>
<dbReference type="GO" id="GO:0005545">
    <property type="term" value="F:1-phosphatidylinositol binding"/>
    <property type="evidence" value="ECO:0007669"/>
    <property type="project" value="InterPro"/>
</dbReference>
<evidence type="ECO:0000256" key="4">
    <source>
        <dbReference type="ARBA" id="ARBA00023329"/>
    </source>
</evidence>
<proteinExistence type="predicted"/>
<evidence type="ECO:0000313" key="6">
    <source>
        <dbReference type="Proteomes" id="UP000447434"/>
    </source>
</evidence>
<evidence type="ECO:0000256" key="2">
    <source>
        <dbReference type="ARBA" id="ARBA00004555"/>
    </source>
</evidence>
<dbReference type="GO" id="GO:0000149">
    <property type="term" value="F:SNARE binding"/>
    <property type="evidence" value="ECO:0007669"/>
    <property type="project" value="TreeGrafter"/>
</dbReference>
<gene>
    <name evidence="5" type="ORF">Lalb_Chr01g0008681</name>
</gene>
<dbReference type="Proteomes" id="UP000447434">
    <property type="component" value="Chromosome 1"/>
</dbReference>
<dbReference type="InterPro" id="IPR008942">
    <property type="entry name" value="ENTH_VHS"/>
</dbReference>
<evidence type="ECO:0000256" key="1">
    <source>
        <dbReference type="ARBA" id="ARBA00004132"/>
    </source>
</evidence>
<comment type="caution">
    <text evidence="5">The sequence shown here is derived from an EMBL/GenBank/DDBJ whole genome shotgun (WGS) entry which is preliminary data.</text>
</comment>
<dbReference type="Gene3D" id="1.20.58.150">
    <property type="entry name" value="ANTH domain"/>
    <property type="match status" value="1"/>
</dbReference>
<dbReference type="SUPFAM" id="SSF89009">
    <property type="entry name" value="GAT-like domain"/>
    <property type="match status" value="1"/>
</dbReference>
<dbReference type="OrthoDB" id="1932749at2759"/>
<dbReference type="GO" id="GO:0048268">
    <property type="term" value="P:clathrin coat assembly"/>
    <property type="evidence" value="ECO:0007669"/>
    <property type="project" value="InterPro"/>
</dbReference>
<protein>
    <submittedName>
        <fullName evidence="5">Putative ANTH domain-containing protein</fullName>
    </submittedName>
</protein>
<reference evidence="6" key="1">
    <citation type="journal article" date="2020" name="Nat. Commun.">
        <title>Genome sequence of the cluster root forming white lupin.</title>
        <authorList>
            <person name="Hufnagel B."/>
            <person name="Marques A."/>
            <person name="Soriano A."/>
            <person name="Marques L."/>
            <person name="Divol F."/>
            <person name="Doumas P."/>
            <person name="Sallet E."/>
            <person name="Mancinotti D."/>
            <person name="Carrere S."/>
            <person name="Marande W."/>
            <person name="Arribat S."/>
            <person name="Keller J."/>
            <person name="Huneau C."/>
            <person name="Blein T."/>
            <person name="Aime D."/>
            <person name="Laguerre M."/>
            <person name="Taylor J."/>
            <person name="Schubert V."/>
            <person name="Nelson M."/>
            <person name="Geu-Flores F."/>
            <person name="Crespi M."/>
            <person name="Gallardo-Guerrero K."/>
            <person name="Delaux P.-M."/>
            <person name="Salse J."/>
            <person name="Berges H."/>
            <person name="Guyot R."/>
            <person name="Gouzy J."/>
            <person name="Peret B."/>
        </authorList>
    </citation>
    <scope>NUCLEOTIDE SEQUENCE [LARGE SCALE GENOMIC DNA]</scope>
    <source>
        <strain evidence="6">cv. Amiga</strain>
    </source>
</reference>
<dbReference type="GO" id="GO:0030136">
    <property type="term" value="C:clathrin-coated vesicle"/>
    <property type="evidence" value="ECO:0007669"/>
    <property type="project" value="UniProtKB-SubCell"/>
</dbReference>
<comment type="subcellular location">
    <subcellularLocation>
        <location evidence="1">Cytoplasmic vesicle</location>
        <location evidence="1">Clathrin-coated vesicle</location>
    </subcellularLocation>
    <subcellularLocation>
        <location evidence="2">Golgi apparatus</location>
    </subcellularLocation>
</comment>
<dbReference type="GO" id="GO:0005546">
    <property type="term" value="F:phosphatidylinositol-4,5-bisphosphate binding"/>
    <property type="evidence" value="ECO:0007669"/>
    <property type="project" value="TreeGrafter"/>
</dbReference>
<dbReference type="Pfam" id="PF07651">
    <property type="entry name" value="ANTH"/>
    <property type="match status" value="1"/>
</dbReference>
<keyword evidence="6" id="KW-1185">Reference proteome</keyword>
<dbReference type="SUPFAM" id="SSF48464">
    <property type="entry name" value="ENTH/VHS domain"/>
    <property type="match status" value="1"/>
</dbReference>
<dbReference type="Gene3D" id="1.25.40.90">
    <property type="match status" value="1"/>
</dbReference>